<organism evidence="2 3">
    <name type="scientific">Actinoplanes derwentensis</name>
    <dbReference type="NCBI Taxonomy" id="113562"/>
    <lineage>
        <taxon>Bacteria</taxon>
        <taxon>Bacillati</taxon>
        <taxon>Actinomycetota</taxon>
        <taxon>Actinomycetes</taxon>
        <taxon>Micromonosporales</taxon>
        <taxon>Micromonosporaceae</taxon>
        <taxon>Actinoplanes</taxon>
    </lineage>
</organism>
<dbReference type="STRING" id="113562.SAMN04489716_0780"/>
<reference evidence="2 3" key="1">
    <citation type="submission" date="2016-10" db="EMBL/GenBank/DDBJ databases">
        <authorList>
            <person name="de Groot N.N."/>
        </authorList>
    </citation>
    <scope>NUCLEOTIDE SEQUENCE [LARGE SCALE GENOMIC DNA]</scope>
    <source>
        <strain evidence="2 3">DSM 43941</strain>
    </source>
</reference>
<dbReference type="OrthoDB" id="2717873at2"/>
<feature type="transmembrane region" description="Helical" evidence="1">
    <location>
        <begin position="88"/>
        <end position="108"/>
    </location>
</feature>
<protein>
    <submittedName>
        <fullName evidence="2">Uncharacterized protein</fullName>
    </submittedName>
</protein>
<proteinExistence type="predicted"/>
<dbReference type="EMBL" id="LT629758">
    <property type="protein sequence ID" value="SDS43652.1"/>
    <property type="molecule type" value="Genomic_DNA"/>
</dbReference>
<accession>A0A1H1S6R5</accession>
<gene>
    <name evidence="2" type="ORF">SAMN04489716_0780</name>
</gene>
<feature type="transmembrane region" description="Helical" evidence="1">
    <location>
        <begin position="45"/>
        <end position="67"/>
    </location>
</feature>
<evidence type="ECO:0000256" key="1">
    <source>
        <dbReference type="SAM" id="Phobius"/>
    </source>
</evidence>
<keyword evidence="3" id="KW-1185">Reference proteome</keyword>
<keyword evidence="1" id="KW-0472">Membrane</keyword>
<keyword evidence="1" id="KW-1133">Transmembrane helix</keyword>
<keyword evidence="1" id="KW-0812">Transmembrane</keyword>
<dbReference type="AlphaFoldDB" id="A0A1H1S6R5"/>
<name>A0A1H1S6R5_9ACTN</name>
<evidence type="ECO:0000313" key="2">
    <source>
        <dbReference type="EMBL" id="SDS43652.1"/>
    </source>
</evidence>
<feature type="transmembrane region" description="Helical" evidence="1">
    <location>
        <begin position="139"/>
        <end position="157"/>
    </location>
</feature>
<sequence>MDVGIPESPSRWALGAAYAVPLCVLPSAIWRLYAATEEGSDTSWYLVFLSVLSMALALLTLGLVHDWGQRVPHWVPRFGGTPIPARPVVFAAVIGGSLLVALCVYVIVNQTFHLVGRAWVGIGHEEPTREAPGWDVMRYYLPLVAWGPLVIAVAADYRRRVVLRC</sequence>
<dbReference type="RefSeq" id="WP_092541635.1">
    <property type="nucleotide sequence ID" value="NZ_BOMJ01000089.1"/>
</dbReference>
<evidence type="ECO:0000313" key="3">
    <source>
        <dbReference type="Proteomes" id="UP000198688"/>
    </source>
</evidence>
<feature type="transmembrane region" description="Helical" evidence="1">
    <location>
        <begin position="12"/>
        <end position="33"/>
    </location>
</feature>
<dbReference type="Proteomes" id="UP000198688">
    <property type="component" value="Chromosome I"/>
</dbReference>